<dbReference type="InterPro" id="IPR027417">
    <property type="entry name" value="P-loop_NTPase"/>
</dbReference>
<dbReference type="SUPFAM" id="SSF52540">
    <property type="entry name" value="P-loop containing nucleoside triphosphate hydrolases"/>
    <property type="match status" value="1"/>
</dbReference>
<dbReference type="AlphaFoldDB" id="A0A511VZV5"/>
<evidence type="ECO:0000313" key="1">
    <source>
        <dbReference type="EMBL" id="GEN44326.1"/>
    </source>
</evidence>
<gene>
    <name evidence="1" type="ORF">AHA02nite_01020</name>
</gene>
<proteinExistence type="predicted"/>
<dbReference type="Gene3D" id="3.40.50.300">
    <property type="entry name" value="P-loop containing nucleotide triphosphate hydrolases"/>
    <property type="match status" value="1"/>
</dbReference>
<evidence type="ECO:0000313" key="2">
    <source>
        <dbReference type="Proteomes" id="UP000321440"/>
    </source>
</evidence>
<comment type="caution">
    <text evidence="1">The sequence shown here is derived from an EMBL/GenBank/DDBJ whole genome shotgun (WGS) entry which is preliminary data.</text>
</comment>
<name>A0A511VZV5_9BACI</name>
<dbReference type="Proteomes" id="UP000321440">
    <property type="component" value="Unassembled WGS sequence"/>
</dbReference>
<dbReference type="EMBL" id="BJYA01000001">
    <property type="protein sequence ID" value="GEN44326.1"/>
    <property type="molecule type" value="Genomic_DNA"/>
</dbReference>
<accession>A0A511VZV5</accession>
<evidence type="ECO:0008006" key="3">
    <source>
        <dbReference type="Google" id="ProtNLM"/>
    </source>
</evidence>
<reference evidence="1 2" key="1">
    <citation type="submission" date="2019-07" db="EMBL/GenBank/DDBJ databases">
        <title>Whole genome shotgun sequence of Alkalibacillus haloalkaliphilus NBRC 103110.</title>
        <authorList>
            <person name="Hosoyama A."/>
            <person name="Uohara A."/>
            <person name="Ohji S."/>
            <person name="Ichikawa N."/>
        </authorList>
    </citation>
    <scope>NUCLEOTIDE SEQUENCE [LARGE SCALE GENOMIC DNA]</scope>
    <source>
        <strain evidence="1 2">NBRC 103110</strain>
    </source>
</reference>
<organism evidence="1 2">
    <name type="scientific">Alkalibacillus haloalkaliphilus</name>
    <dbReference type="NCBI Taxonomy" id="94136"/>
    <lineage>
        <taxon>Bacteria</taxon>
        <taxon>Bacillati</taxon>
        <taxon>Bacillota</taxon>
        <taxon>Bacilli</taxon>
        <taxon>Bacillales</taxon>
        <taxon>Bacillaceae</taxon>
        <taxon>Alkalibacillus</taxon>
    </lineage>
</organism>
<dbReference type="RefSeq" id="WP_146813318.1">
    <property type="nucleotide sequence ID" value="NZ_BJYA01000001.1"/>
</dbReference>
<keyword evidence="2" id="KW-1185">Reference proteome</keyword>
<protein>
    <recommendedName>
        <fullName evidence="3">NACHT domain-containing protein</fullName>
    </recommendedName>
</protein>
<dbReference type="OrthoDB" id="9781752at2"/>
<sequence>MVHYRYFMGGTTAKGYVNFYENLIEQLDRVVYIEGGFTSIVSPILQRIANRYSDDYAIEYIHNHLMPDQLEGIVIPSLSIGVFDRTKMNQKRLVYPSLYEKLIYLGDGYDTDYLKEHEYELVQYQEEVKRLYTESINHFQTALEHHHRVEKIYIDYLNVRKANKETEDLLKDLLADHSLNKPGAVKHRYLGAATPQGPIDYVMELTEQLNRRIFIKGRSGTGKSTMLRKLAHEAKDRGFDVEIYHCGFDPGSLDMLILRELSVAIFDATAPHEHDPVKETDEVLDVYKLFVDGNPDVVHQDRLKKYKGAYKDEMISARDVLKEIKEHQMKFEKIYKEACAPEFIQEIEDDLLEWIKSVE</sequence>